<dbReference type="EMBL" id="KB468135">
    <property type="protein sequence ID" value="PCH43206.1"/>
    <property type="molecule type" value="Genomic_DNA"/>
</dbReference>
<evidence type="ECO:0000313" key="3">
    <source>
        <dbReference type="Proteomes" id="UP000218811"/>
    </source>
</evidence>
<accession>A0A2H3JLX8</accession>
<dbReference type="Pfam" id="PF13460">
    <property type="entry name" value="NAD_binding_10"/>
    <property type="match status" value="1"/>
</dbReference>
<gene>
    <name evidence="2" type="ORF">WOLCODRAFT_164314</name>
</gene>
<name>A0A2H3JLX8_WOLCO</name>
<protein>
    <submittedName>
        <fullName evidence="2">NAD(P)-binding protein</fullName>
    </submittedName>
</protein>
<feature type="domain" description="NAD(P)-binding" evidence="1">
    <location>
        <begin position="10"/>
        <end position="90"/>
    </location>
</feature>
<dbReference type="OrthoDB" id="10262413at2759"/>
<dbReference type="GO" id="GO:0005737">
    <property type="term" value="C:cytoplasm"/>
    <property type="evidence" value="ECO:0007669"/>
    <property type="project" value="TreeGrafter"/>
</dbReference>
<dbReference type="PANTHER" id="PTHR48079:SF6">
    <property type="entry name" value="NAD(P)-BINDING DOMAIN-CONTAINING PROTEIN-RELATED"/>
    <property type="match status" value="1"/>
</dbReference>
<organism evidence="2 3">
    <name type="scientific">Wolfiporia cocos (strain MD-104)</name>
    <name type="common">Brown rot fungus</name>
    <dbReference type="NCBI Taxonomy" id="742152"/>
    <lineage>
        <taxon>Eukaryota</taxon>
        <taxon>Fungi</taxon>
        <taxon>Dikarya</taxon>
        <taxon>Basidiomycota</taxon>
        <taxon>Agaricomycotina</taxon>
        <taxon>Agaricomycetes</taxon>
        <taxon>Polyporales</taxon>
        <taxon>Phaeolaceae</taxon>
        <taxon>Wolfiporia</taxon>
    </lineage>
</organism>
<dbReference type="Proteomes" id="UP000218811">
    <property type="component" value="Unassembled WGS sequence"/>
</dbReference>
<dbReference type="GO" id="GO:0004029">
    <property type="term" value="F:aldehyde dehydrogenase (NAD+) activity"/>
    <property type="evidence" value="ECO:0007669"/>
    <property type="project" value="TreeGrafter"/>
</dbReference>
<dbReference type="InterPro" id="IPR051783">
    <property type="entry name" value="NAD(P)-dependent_oxidoreduct"/>
</dbReference>
<sequence>MSKTSIFLTGATGYIGGAVLARLLEHPSADTFEITVLTRSAEKAKKLEAFGVKPVVGTYAQLDRLEALAEQSHVVFSCAESDNKPAIEAILRGLRKRHATIGDLPILVHTSGTGVISQPTKGLSVTETIYSDLNVEQIKSIPSTAIHRTIDLAVVEADEQGYAHTHIVLPSLVYGVATNALVKAGIANPISIQIPDLVRASVSRRQGGMIGEGKSRWPNVHIDDLADLYIKLFDAITRDPEGTGHGWAGFYFGENGEHSWYEISKAISVALVELGVSKSEEPTPFTKEELIKYWGDEDVGLYSGSTSRCRADRARAIGWKPEYTTADMVKSIKPEVEAIWKQTQEQGEIKLKIPQMIAEMQI</sequence>
<dbReference type="AlphaFoldDB" id="A0A2H3JLX8"/>
<evidence type="ECO:0000313" key="2">
    <source>
        <dbReference type="EMBL" id="PCH43206.1"/>
    </source>
</evidence>
<dbReference type="InterPro" id="IPR036291">
    <property type="entry name" value="NAD(P)-bd_dom_sf"/>
</dbReference>
<keyword evidence="3" id="KW-1185">Reference proteome</keyword>
<dbReference type="STRING" id="742152.A0A2H3JLX8"/>
<dbReference type="PANTHER" id="PTHR48079">
    <property type="entry name" value="PROTEIN YEEZ"/>
    <property type="match status" value="1"/>
</dbReference>
<dbReference type="Gene3D" id="3.40.50.720">
    <property type="entry name" value="NAD(P)-binding Rossmann-like Domain"/>
    <property type="match status" value="1"/>
</dbReference>
<dbReference type="SUPFAM" id="SSF51735">
    <property type="entry name" value="NAD(P)-binding Rossmann-fold domains"/>
    <property type="match status" value="1"/>
</dbReference>
<reference evidence="2 3" key="1">
    <citation type="journal article" date="2012" name="Science">
        <title>The Paleozoic origin of enzymatic lignin decomposition reconstructed from 31 fungal genomes.</title>
        <authorList>
            <person name="Floudas D."/>
            <person name="Binder M."/>
            <person name="Riley R."/>
            <person name="Barry K."/>
            <person name="Blanchette R.A."/>
            <person name="Henrissat B."/>
            <person name="Martinez A.T."/>
            <person name="Otillar R."/>
            <person name="Spatafora J.W."/>
            <person name="Yadav J.S."/>
            <person name="Aerts A."/>
            <person name="Benoit I."/>
            <person name="Boyd A."/>
            <person name="Carlson A."/>
            <person name="Copeland A."/>
            <person name="Coutinho P.M."/>
            <person name="de Vries R.P."/>
            <person name="Ferreira P."/>
            <person name="Findley K."/>
            <person name="Foster B."/>
            <person name="Gaskell J."/>
            <person name="Glotzer D."/>
            <person name="Gorecki P."/>
            <person name="Heitman J."/>
            <person name="Hesse C."/>
            <person name="Hori C."/>
            <person name="Igarashi K."/>
            <person name="Jurgens J.A."/>
            <person name="Kallen N."/>
            <person name="Kersten P."/>
            <person name="Kohler A."/>
            <person name="Kuees U."/>
            <person name="Kumar T.K.A."/>
            <person name="Kuo A."/>
            <person name="LaButti K."/>
            <person name="Larrondo L.F."/>
            <person name="Lindquist E."/>
            <person name="Ling A."/>
            <person name="Lombard V."/>
            <person name="Lucas S."/>
            <person name="Lundell T."/>
            <person name="Martin R."/>
            <person name="McLaughlin D.J."/>
            <person name="Morgenstern I."/>
            <person name="Morin E."/>
            <person name="Murat C."/>
            <person name="Nagy L.G."/>
            <person name="Nolan M."/>
            <person name="Ohm R.A."/>
            <person name="Patyshakuliyeva A."/>
            <person name="Rokas A."/>
            <person name="Ruiz-Duenas F.J."/>
            <person name="Sabat G."/>
            <person name="Salamov A."/>
            <person name="Samejima M."/>
            <person name="Schmutz J."/>
            <person name="Slot J.C."/>
            <person name="St John F."/>
            <person name="Stenlid J."/>
            <person name="Sun H."/>
            <person name="Sun S."/>
            <person name="Syed K."/>
            <person name="Tsang A."/>
            <person name="Wiebenga A."/>
            <person name="Young D."/>
            <person name="Pisabarro A."/>
            <person name="Eastwood D.C."/>
            <person name="Martin F."/>
            <person name="Cullen D."/>
            <person name="Grigoriev I.V."/>
            <person name="Hibbett D.S."/>
        </authorList>
    </citation>
    <scope>NUCLEOTIDE SEQUENCE [LARGE SCALE GENOMIC DNA]</scope>
    <source>
        <strain evidence="2 3">MD-104</strain>
    </source>
</reference>
<evidence type="ECO:0000259" key="1">
    <source>
        <dbReference type="Pfam" id="PF13460"/>
    </source>
</evidence>
<dbReference type="OMA" id="EWGYEMA"/>
<dbReference type="InterPro" id="IPR016040">
    <property type="entry name" value="NAD(P)-bd_dom"/>
</dbReference>
<proteinExistence type="predicted"/>